<name>A0ABT6FHT4_9BACT</name>
<keyword evidence="2" id="KW-1185">Reference proteome</keyword>
<comment type="caution">
    <text evidence="1">The sequence shown here is derived from an EMBL/GenBank/DDBJ whole genome shotgun (WGS) entry which is preliminary data.</text>
</comment>
<proteinExistence type="predicted"/>
<protein>
    <submittedName>
        <fullName evidence="1">Uncharacterized protein</fullName>
    </submittedName>
</protein>
<gene>
    <name evidence="1" type="ORF">PZE19_25310</name>
</gene>
<dbReference type="RefSeq" id="WP_277863386.1">
    <property type="nucleotide sequence ID" value="NZ_JARRAG010000002.1"/>
</dbReference>
<evidence type="ECO:0000313" key="2">
    <source>
        <dbReference type="Proteomes" id="UP001216907"/>
    </source>
</evidence>
<reference evidence="1 2" key="1">
    <citation type="submission" date="2023-03" db="EMBL/GenBank/DDBJ databases">
        <title>Paludisphaera mucosa sp. nov. a novel planctomycete from northern fen.</title>
        <authorList>
            <person name="Ivanova A."/>
        </authorList>
    </citation>
    <scope>NUCLEOTIDE SEQUENCE [LARGE SCALE GENOMIC DNA]</scope>
    <source>
        <strain evidence="1 2">Pla2</strain>
    </source>
</reference>
<organism evidence="1 2">
    <name type="scientific">Paludisphaera mucosa</name>
    <dbReference type="NCBI Taxonomy" id="3030827"/>
    <lineage>
        <taxon>Bacteria</taxon>
        <taxon>Pseudomonadati</taxon>
        <taxon>Planctomycetota</taxon>
        <taxon>Planctomycetia</taxon>
        <taxon>Isosphaerales</taxon>
        <taxon>Isosphaeraceae</taxon>
        <taxon>Paludisphaera</taxon>
    </lineage>
</organism>
<accession>A0ABT6FHT4</accession>
<dbReference type="EMBL" id="JARRAG010000002">
    <property type="protein sequence ID" value="MDG3007097.1"/>
    <property type="molecule type" value="Genomic_DNA"/>
</dbReference>
<evidence type="ECO:0000313" key="1">
    <source>
        <dbReference type="EMBL" id="MDG3007097.1"/>
    </source>
</evidence>
<dbReference type="Proteomes" id="UP001216907">
    <property type="component" value="Unassembled WGS sequence"/>
</dbReference>
<sequence>MPTELQWNPDRSQFTIRAQWLSFIVRFTAGVMQVDAELSLAAKAMATQTHRRDAVRFIDSIATDLGL</sequence>